<gene>
    <name evidence="4" type="ORF">C9E81_11245</name>
</gene>
<dbReference type="Pfam" id="PF13505">
    <property type="entry name" value="OMP_b-brl"/>
    <property type="match status" value="1"/>
</dbReference>
<keyword evidence="1 2" id="KW-0732">Signal</keyword>
<protein>
    <recommendedName>
        <fullName evidence="3">Outer membrane protein beta-barrel domain-containing protein</fullName>
    </recommendedName>
</protein>
<comment type="caution">
    <text evidence="4">The sequence shown here is derived from an EMBL/GenBank/DDBJ whole genome shotgun (WGS) entry which is preliminary data.</text>
</comment>
<keyword evidence="5" id="KW-1185">Reference proteome</keyword>
<evidence type="ECO:0000313" key="4">
    <source>
        <dbReference type="EMBL" id="RMC34679.1"/>
    </source>
</evidence>
<feature type="domain" description="Outer membrane protein beta-barrel" evidence="3">
    <location>
        <begin position="33"/>
        <end position="196"/>
    </location>
</feature>
<dbReference type="Gene3D" id="2.40.160.20">
    <property type="match status" value="1"/>
</dbReference>
<feature type="signal peptide" evidence="2">
    <location>
        <begin position="1"/>
        <end position="19"/>
    </location>
</feature>
<evidence type="ECO:0000259" key="3">
    <source>
        <dbReference type="Pfam" id="PF13505"/>
    </source>
</evidence>
<feature type="chain" id="PRO_5018185041" description="Outer membrane protein beta-barrel domain-containing protein" evidence="2">
    <location>
        <begin position="20"/>
        <end position="196"/>
    </location>
</feature>
<reference evidence="4 5" key="1">
    <citation type="submission" date="2018-07" db="EMBL/GenBank/DDBJ databases">
        <authorList>
            <person name="Zhang Y."/>
            <person name="Wang L."/>
            <person name="Ma S."/>
        </authorList>
    </citation>
    <scope>NUCLEOTIDE SEQUENCE [LARGE SCALE GENOMIC DNA]</scope>
    <source>
        <strain evidence="4 5">4-2</strain>
    </source>
</reference>
<accession>A0A3M0MAI1</accession>
<dbReference type="EMBL" id="QOKZ01000004">
    <property type="protein sequence ID" value="RMC34679.1"/>
    <property type="molecule type" value="Genomic_DNA"/>
</dbReference>
<name>A0A3M0MAI1_9RHOB</name>
<dbReference type="InterPro" id="IPR011250">
    <property type="entry name" value="OMP/PagP_B-barrel"/>
</dbReference>
<evidence type="ECO:0000313" key="5">
    <source>
        <dbReference type="Proteomes" id="UP000273516"/>
    </source>
</evidence>
<evidence type="ECO:0000256" key="2">
    <source>
        <dbReference type="SAM" id="SignalP"/>
    </source>
</evidence>
<dbReference type="AlphaFoldDB" id="A0A3M0MAI1"/>
<dbReference type="InterPro" id="IPR027385">
    <property type="entry name" value="Beta-barrel_OMP"/>
</dbReference>
<dbReference type="SUPFAM" id="SSF56925">
    <property type="entry name" value="OMPA-like"/>
    <property type="match status" value="1"/>
</dbReference>
<evidence type="ECO:0000256" key="1">
    <source>
        <dbReference type="ARBA" id="ARBA00022729"/>
    </source>
</evidence>
<dbReference type="Proteomes" id="UP000273516">
    <property type="component" value="Unassembled WGS sequence"/>
</dbReference>
<dbReference type="RefSeq" id="WP_122112452.1">
    <property type="nucleotide sequence ID" value="NZ_QOKZ01000004.1"/>
</dbReference>
<proteinExistence type="predicted"/>
<organism evidence="4 5">
    <name type="scientific">Paracoccus alkanivorans</name>
    <dbReference type="NCBI Taxonomy" id="2116655"/>
    <lineage>
        <taxon>Bacteria</taxon>
        <taxon>Pseudomonadati</taxon>
        <taxon>Pseudomonadota</taxon>
        <taxon>Alphaproteobacteria</taxon>
        <taxon>Rhodobacterales</taxon>
        <taxon>Paracoccaceae</taxon>
        <taxon>Paracoccus</taxon>
    </lineage>
</organism>
<dbReference type="OrthoDB" id="268975at2"/>
<sequence length="196" mass="21063">MWSILTAAAVILASSAALANEPSSHPLRSVPDLSAAMPSNGDWAGFYLGLQTGSGTAYRNFDGDRGDLGGLTARGIHGGHRKDFGRLVTGTEVDAHTVKLGNTGNRHKLLRFKTTLGVDLGRFNPYGIFGTAYAIPEETTLTPSFGLAYGLGANLKLTEHVMVGLEYTSQTFEDFDSFPGLEVEGRVTQFRTAFRF</sequence>